<dbReference type="Pfam" id="PF16916">
    <property type="entry name" value="ZT_dimer"/>
    <property type="match status" value="1"/>
</dbReference>
<evidence type="ECO:0000256" key="9">
    <source>
        <dbReference type="SAM" id="Phobius"/>
    </source>
</evidence>
<dbReference type="InterPro" id="IPR002524">
    <property type="entry name" value="Cation_efflux"/>
</dbReference>
<dbReference type="SUPFAM" id="SSF160240">
    <property type="entry name" value="Cation efflux protein cytoplasmic domain-like"/>
    <property type="match status" value="1"/>
</dbReference>
<dbReference type="GO" id="GO:0012505">
    <property type="term" value="C:endomembrane system"/>
    <property type="evidence" value="ECO:0007669"/>
    <property type="project" value="UniProtKB-SubCell"/>
</dbReference>
<evidence type="ECO:0000256" key="4">
    <source>
        <dbReference type="ARBA" id="ARBA00022692"/>
    </source>
</evidence>
<protein>
    <recommendedName>
        <fullName evidence="14">Cation efflux protein cytoplasmic domain-containing protein</fullName>
    </recommendedName>
</protein>
<keyword evidence="5 9" id="KW-1133">Transmembrane helix</keyword>
<evidence type="ECO:0000256" key="5">
    <source>
        <dbReference type="ARBA" id="ARBA00022989"/>
    </source>
</evidence>
<dbReference type="InterPro" id="IPR036837">
    <property type="entry name" value="Cation_efflux_CTD_sf"/>
</dbReference>
<sequence length="443" mass="49065">MAGDDAKDSKELHQMLHPAENSPSHSQFLTVTASPRRRQATPTDAASAHSVCLVEVAPGDSCFCDTDGDSSWKMPLSHFTNRKSSKTTEDGRNLTKSIRQYYKAQDKLIEEFETLAEKGYTDEESLIQESLMNKAAVRLSQLSFAANLLLLVAKSVAVALSGSFSVISSLVDSAVDLLSGVVIWYTSRAVKQSSPYNYPSGKRRLEPLAIVVLSVIMSLASFQLIIESIQKIVTYTSDKSGTPRFEIPTIVITASTVVVKFGLFLTCYLVGKRHGGLSSSVGVLMQDHRNDILSNSMALVCGYLGSYEFAQKTGEQNVVFIDPAGAAVIGAYILVSWWNTGLEQIRMLTGVSAKPEFLSKITWICLNHNHQITMIDTVRAFHFGNRFLVEVDIVLPKEMMLDATHEIGESLQQKLESLRDVERAFVHVDWETEHRPEAEHRID</sequence>
<dbReference type="GO" id="GO:0016020">
    <property type="term" value="C:membrane"/>
    <property type="evidence" value="ECO:0007669"/>
    <property type="project" value="InterPro"/>
</dbReference>
<evidence type="ECO:0000313" key="13">
    <source>
        <dbReference type="Proteomes" id="UP001374579"/>
    </source>
</evidence>
<feature type="transmembrane region" description="Helical" evidence="9">
    <location>
        <begin position="249"/>
        <end position="271"/>
    </location>
</feature>
<evidence type="ECO:0000259" key="10">
    <source>
        <dbReference type="Pfam" id="PF01545"/>
    </source>
</evidence>
<comment type="similarity">
    <text evidence="2">Belongs to the cation diffusion facilitator (CDF) transporter (TC 2.A.4) family. SLC30A subfamily.</text>
</comment>
<feature type="transmembrane region" description="Helical" evidence="9">
    <location>
        <begin position="316"/>
        <end position="338"/>
    </location>
</feature>
<evidence type="ECO:0000259" key="11">
    <source>
        <dbReference type="Pfam" id="PF16916"/>
    </source>
</evidence>
<keyword evidence="3" id="KW-0813">Transport</keyword>
<comment type="caution">
    <text evidence="12">The sequence shown here is derived from an EMBL/GenBank/DDBJ whole genome shotgun (WGS) entry which is preliminary data.</text>
</comment>
<name>A0AAN9AW05_9CAEN</name>
<dbReference type="FunFam" id="1.20.1510.10:FF:000005">
    <property type="entry name" value="Putative Cation diffusion facilitator 1"/>
    <property type="match status" value="1"/>
</dbReference>
<keyword evidence="6" id="KW-0406">Ion transport</keyword>
<dbReference type="FunFam" id="3.30.70.1350:FF:000001">
    <property type="entry name" value="Metal tolerance protein 11"/>
    <property type="match status" value="1"/>
</dbReference>
<evidence type="ECO:0000256" key="3">
    <source>
        <dbReference type="ARBA" id="ARBA00022448"/>
    </source>
</evidence>
<accession>A0AAN9AW05</accession>
<feature type="region of interest" description="Disordered" evidence="8">
    <location>
        <begin position="1"/>
        <end position="45"/>
    </location>
</feature>
<dbReference type="GO" id="GO:0008324">
    <property type="term" value="F:monoatomic cation transmembrane transporter activity"/>
    <property type="evidence" value="ECO:0007669"/>
    <property type="project" value="InterPro"/>
</dbReference>
<dbReference type="Pfam" id="PF01545">
    <property type="entry name" value="Cation_efflux"/>
    <property type="match status" value="1"/>
</dbReference>
<dbReference type="InterPro" id="IPR027470">
    <property type="entry name" value="Cation_efflux_CTD"/>
</dbReference>
<feature type="transmembrane region" description="Helical" evidence="9">
    <location>
        <begin position="292"/>
        <end position="310"/>
    </location>
</feature>
<dbReference type="InterPro" id="IPR058533">
    <property type="entry name" value="Cation_efflux_TM"/>
</dbReference>
<keyword evidence="4 9" id="KW-0812">Transmembrane</keyword>
<dbReference type="Proteomes" id="UP001374579">
    <property type="component" value="Unassembled WGS sequence"/>
</dbReference>
<dbReference type="InterPro" id="IPR050291">
    <property type="entry name" value="CDF_Transporter"/>
</dbReference>
<comment type="subcellular location">
    <subcellularLocation>
        <location evidence="1">Endomembrane system</location>
        <topology evidence="1">Multi-pass membrane protein</topology>
    </subcellularLocation>
</comment>
<evidence type="ECO:0000256" key="7">
    <source>
        <dbReference type="ARBA" id="ARBA00023136"/>
    </source>
</evidence>
<feature type="transmembrane region" description="Helical" evidence="9">
    <location>
        <begin position="208"/>
        <end position="229"/>
    </location>
</feature>
<evidence type="ECO:0000256" key="6">
    <source>
        <dbReference type="ARBA" id="ARBA00023065"/>
    </source>
</evidence>
<dbReference type="AlphaFoldDB" id="A0AAN9AW05"/>
<evidence type="ECO:0000256" key="2">
    <source>
        <dbReference type="ARBA" id="ARBA00008873"/>
    </source>
</evidence>
<keyword evidence="13" id="KW-1185">Reference proteome</keyword>
<feature type="compositionally biased region" description="Basic and acidic residues" evidence="8">
    <location>
        <begin position="1"/>
        <end position="14"/>
    </location>
</feature>
<reference evidence="12 13" key="1">
    <citation type="submission" date="2024-02" db="EMBL/GenBank/DDBJ databases">
        <title>Chromosome-scale genome assembly of the rough periwinkle Littorina saxatilis.</title>
        <authorList>
            <person name="De Jode A."/>
            <person name="Faria R."/>
            <person name="Formenti G."/>
            <person name="Sims Y."/>
            <person name="Smith T.P."/>
            <person name="Tracey A."/>
            <person name="Wood J.M.D."/>
            <person name="Zagrodzka Z.B."/>
            <person name="Johannesson K."/>
            <person name="Butlin R.K."/>
            <person name="Leder E.H."/>
        </authorList>
    </citation>
    <scope>NUCLEOTIDE SEQUENCE [LARGE SCALE GENOMIC DNA]</scope>
    <source>
        <strain evidence="12">Snail1</strain>
        <tissue evidence="12">Muscle</tissue>
    </source>
</reference>
<feature type="compositionally biased region" description="Polar residues" evidence="8">
    <location>
        <begin position="21"/>
        <end position="33"/>
    </location>
</feature>
<evidence type="ECO:0000256" key="8">
    <source>
        <dbReference type="SAM" id="MobiDB-lite"/>
    </source>
</evidence>
<dbReference type="PANTHER" id="PTHR43840:SF13">
    <property type="entry name" value="CATION EFFLUX PROTEIN CYTOPLASMIC DOMAIN-CONTAINING PROTEIN"/>
    <property type="match status" value="1"/>
</dbReference>
<evidence type="ECO:0000256" key="1">
    <source>
        <dbReference type="ARBA" id="ARBA00004127"/>
    </source>
</evidence>
<dbReference type="InterPro" id="IPR027469">
    <property type="entry name" value="Cation_efflux_TMD_sf"/>
</dbReference>
<keyword evidence="7 9" id="KW-0472">Membrane</keyword>
<dbReference type="Gene3D" id="3.30.70.1350">
    <property type="entry name" value="Cation efflux protein, cytoplasmic domain"/>
    <property type="match status" value="1"/>
</dbReference>
<feature type="domain" description="Cation efflux protein transmembrane" evidence="10">
    <location>
        <begin position="141"/>
        <end position="348"/>
    </location>
</feature>
<dbReference type="PANTHER" id="PTHR43840">
    <property type="entry name" value="MITOCHONDRIAL METAL TRANSPORTER 1-RELATED"/>
    <property type="match status" value="1"/>
</dbReference>
<dbReference type="NCBIfam" id="TIGR01297">
    <property type="entry name" value="CDF"/>
    <property type="match status" value="1"/>
</dbReference>
<dbReference type="Gene3D" id="1.20.1510.10">
    <property type="entry name" value="Cation efflux protein transmembrane domain"/>
    <property type="match status" value="1"/>
</dbReference>
<proteinExistence type="inferred from homology"/>
<organism evidence="12 13">
    <name type="scientific">Littorina saxatilis</name>
    <dbReference type="NCBI Taxonomy" id="31220"/>
    <lineage>
        <taxon>Eukaryota</taxon>
        <taxon>Metazoa</taxon>
        <taxon>Spiralia</taxon>
        <taxon>Lophotrochozoa</taxon>
        <taxon>Mollusca</taxon>
        <taxon>Gastropoda</taxon>
        <taxon>Caenogastropoda</taxon>
        <taxon>Littorinimorpha</taxon>
        <taxon>Littorinoidea</taxon>
        <taxon>Littorinidae</taxon>
        <taxon>Littorina</taxon>
    </lineage>
</organism>
<evidence type="ECO:0000313" key="12">
    <source>
        <dbReference type="EMBL" id="KAK7093580.1"/>
    </source>
</evidence>
<gene>
    <name evidence="12" type="ORF">V1264_007304</name>
</gene>
<dbReference type="SUPFAM" id="SSF161111">
    <property type="entry name" value="Cation efflux protein transmembrane domain-like"/>
    <property type="match status" value="1"/>
</dbReference>
<dbReference type="EMBL" id="JBAMIC010000019">
    <property type="protein sequence ID" value="KAK7093580.1"/>
    <property type="molecule type" value="Genomic_DNA"/>
</dbReference>
<feature type="domain" description="Cation efflux protein cytoplasmic" evidence="11">
    <location>
        <begin position="355"/>
        <end position="429"/>
    </location>
</feature>
<evidence type="ECO:0008006" key="14">
    <source>
        <dbReference type="Google" id="ProtNLM"/>
    </source>
</evidence>